<name>A0ACC3DCY0_9PEZI</name>
<keyword evidence="2" id="KW-1185">Reference proteome</keyword>
<reference evidence="1" key="1">
    <citation type="submission" date="2024-09" db="EMBL/GenBank/DDBJ databases">
        <title>Black Yeasts Isolated from many extreme environments.</title>
        <authorList>
            <person name="Coleine C."/>
            <person name="Stajich J.E."/>
            <person name="Selbmann L."/>
        </authorList>
    </citation>
    <scope>NUCLEOTIDE SEQUENCE</scope>
    <source>
        <strain evidence="1">CCFEE 5737</strain>
    </source>
</reference>
<evidence type="ECO:0000313" key="1">
    <source>
        <dbReference type="EMBL" id="KAK3065377.1"/>
    </source>
</evidence>
<organism evidence="1 2">
    <name type="scientific">Coniosporium uncinatum</name>
    <dbReference type="NCBI Taxonomy" id="93489"/>
    <lineage>
        <taxon>Eukaryota</taxon>
        <taxon>Fungi</taxon>
        <taxon>Dikarya</taxon>
        <taxon>Ascomycota</taxon>
        <taxon>Pezizomycotina</taxon>
        <taxon>Dothideomycetes</taxon>
        <taxon>Dothideomycetes incertae sedis</taxon>
        <taxon>Coniosporium</taxon>
    </lineage>
</organism>
<comment type="caution">
    <text evidence="1">The sequence shown here is derived from an EMBL/GenBank/DDBJ whole genome shotgun (WGS) entry which is preliminary data.</text>
</comment>
<accession>A0ACC3DCY0</accession>
<evidence type="ECO:0000313" key="2">
    <source>
        <dbReference type="Proteomes" id="UP001186974"/>
    </source>
</evidence>
<gene>
    <name evidence="1" type="ORF">LTS18_011900</name>
</gene>
<protein>
    <submittedName>
        <fullName evidence="1">Uncharacterized protein</fullName>
    </submittedName>
</protein>
<dbReference type="EMBL" id="JAWDJW010006337">
    <property type="protein sequence ID" value="KAK3065377.1"/>
    <property type="molecule type" value="Genomic_DNA"/>
</dbReference>
<dbReference type="Proteomes" id="UP001186974">
    <property type="component" value="Unassembled WGS sequence"/>
</dbReference>
<sequence length="650" mass="72188">MARVSEDDAFALPSYEAAMLPDPWPLVLPYVSKQDLLSLSTVNSKLCGRVQGHLFAEPRKWWDDGNDGFIRFLKCLHVEPSKWNLRARAANFVQTLDLSGIKDGSLHESVPKDWLHTVLNKCNNLRALLVSETSFFDHDSIQLSLRLPGHGCLRMLSAVKCPNVTSKSLNALFSRTQELYYLDLSGNANLDRHSLMRSAASYLRSLRISKLRGVGLCDQHYISQLNRHLYSLDVRDNLLTDGFVANLRKHAHQQDVNDLPPPYSSGDEQQVVAGKHILRKHRDWSNHFQPRIIARSSEVTFVDGLSRVLSHLNPAHFELLVSQHPQPGLRNLYISGNSIPAHGIRSVLKIPTLQCLDFGDFDGAASGPHWPDKQKQAAQPIKAALKILHALSDAPNLQSLRVGHQIVTGFAAYWDSIPTKSTVGSNMINGHAASEATDSYLQLWQDSTEPKLGGYTGPPGTQWDISASNHANYRFDAALLSLEKLTLTSVPAQSQQGYLTACLKALLQACADMQRVNEEYNRSRLTRGDRPPAYDSGMVSEDFVHIQELRLEIADPQGRADGVSTLDGADFEMSMQDDFSFFPDEKPKVAPKTVAPKQAGMVTEKSEDVRKELAAFRKSNLRVLSQHGNAERAASEAVWTGELVISYGST</sequence>
<proteinExistence type="predicted"/>